<accession>A0A402BF38</accession>
<dbReference type="RefSeq" id="WP_126630092.1">
    <property type="nucleotide sequence ID" value="NZ_BIFT01000002.1"/>
</dbReference>
<dbReference type="GO" id="GO:0019825">
    <property type="term" value="F:oxygen binding"/>
    <property type="evidence" value="ECO:0007669"/>
    <property type="project" value="InterPro"/>
</dbReference>
<dbReference type="EMBL" id="BIFT01000002">
    <property type="protein sequence ID" value="GCE29912.1"/>
    <property type="molecule type" value="Genomic_DNA"/>
</dbReference>
<name>A0A402BF38_9CHLR</name>
<reference evidence="2" key="1">
    <citation type="submission" date="2018-12" db="EMBL/GenBank/DDBJ databases">
        <title>Tengunoibacter tsumagoiensis gen. nov., sp. nov., Dictyobacter kobayashii sp. nov., D. alpinus sp. nov., and D. joshuensis sp. nov. and description of Dictyobacteraceae fam. nov. within the order Ktedonobacterales isolated from Tengu-no-mugimeshi.</title>
        <authorList>
            <person name="Wang C.M."/>
            <person name="Zheng Y."/>
            <person name="Sakai Y."/>
            <person name="Toyoda A."/>
            <person name="Minakuchi Y."/>
            <person name="Abe K."/>
            <person name="Yokota A."/>
            <person name="Yabe S."/>
        </authorList>
    </citation>
    <scope>NUCLEOTIDE SEQUENCE [LARGE SCALE GENOMIC DNA]</scope>
    <source>
        <strain evidence="2">Uno16</strain>
    </source>
</reference>
<evidence type="ECO:0008006" key="3">
    <source>
        <dbReference type="Google" id="ProtNLM"/>
    </source>
</evidence>
<sequence length="149" mass="17351">MQEKKDIEMREDIEGLIRAFYVQAMQDELIGPFFTEVISLDLDVHLPTMYDFWESLLFHRSLYHGGMMQKHILLNQKKALQEKHFERWVDLFEREVTRQFVGPVAEEAKSLARAIAPSMKVKLDRSLLPLSWLKSSSPLVDGSTKRNAS</sequence>
<organism evidence="1 2">
    <name type="scientific">Dictyobacter alpinus</name>
    <dbReference type="NCBI Taxonomy" id="2014873"/>
    <lineage>
        <taxon>Bacteria</taxon>
        <taxon>Bacillati</taxon>
        <taxon>Chloroflexota</taxon>
        <taxon>Ktedonobacteria</taxon>
        <taxon>Ktedonobacterales</taxon>
        <taxon>Dictyobacteraceae</taxon>
        <taxon>Dictyobacter</taxon>
    </lineage>
</organism>
<dbReference type="OrthoDB" id="25954at2"/>
<dbReference type="CDD" id="cd08916">
    <property type="entry name" value="TrHb3_P"/>
    <property type="match status" value="1"/>
</dbReference>
<keyword evidence="2" id="KW-1185">Reference proteome</keyword>
<gene>
    <name evidence="1" type="ORF">KDA_53960</name>
</gene>
<dbReference type="AlphaFoldDB" id="A0A402BF38"/>
<comment type="caution">
    <text evidence="1">The sequence shown here is derived from an EMBL/GenBank/DDBJ whole genome shotgun (WGS) entry which is preliminary data.</text>
</comment>
<dbReference type="InterPro" id="IPR012292">
    <property type="entry name" value="Globin/Proto"/>
</dbReference>
<protein>
    <recommendedName>
        <fullName evidence="3">Group III truncated hemoglobin</fullName>
    </recommendedName>
</protein>
<proteinExistence type="predicted"/>
<dbReference type="GO" id="GO:0020037">
    <property type="term" value="F:heme binding"/>
    <property type="evidence" value="ECO:0007669"/>
    <property type="project" value="InterPro"/>
</dbReference>
<evidence type="ECO:0000313" key="1">
    <source>
        <dbReference type="EMBL" id="GCE29912.1"/>
    </source>
</evidence>
<dbReference type="InterPro" id="IPR009050">
    <property type="entry name" value="Globin-like_sf"/>
</dbReference>
<dbReference type="Gene3D" id="1.10.490.10">
    <property type="entry name" value="Globins"/>
    <property type="match status" value="1"/>
</dbReference>
<dbReference type="Proteomes" id="UP000287171">
    <property type="component" value="Unassembled WGS sequence"/>
</dbReference>
<dbReference type="SUPFAM" id="SSF46458">
    <property type="entry name" value="Globin-like"/>
    <property type="match status" value="1"/>
</dbReference>
<evidence type="ECO:0000313" key="2">
    <source>
        <dbReference type="Proteomes" id="UP000287171"/>
    </source>
</evidence>